<dbReference type="Pfam" id="PF22150">
    <property type="entry name" value="Tt1218-like"/>
    <property type="match status" value="1"/>
</dbReference>
<accession>A0A5P1UNG4</accession>
<reference evidence="3 4" key="1">
    <citation type="submission" date="2019-09" db="EMBL/GenBank/DDBJ databases">
        <title>Acinetobacter sp. C16S1 isolated from saline soil.</title>
        <authorList>
            <person name="Xu L."/>
            <person name="Sun J.-Q."/>
        </authorList>
    </citation>
    <scope>NUCLEOTIDE SEQUENCE [LARGE SCALE GENOMIC DNA]</scope>
    <source>
        <strain evidence="3 4">C16S1</strain>
    </source>
</reference>
<dbReference type="Proteomes" id="UP000325177">
    <property type="component" value="Chromosome"/>
</dbReference>
<keyword evidence="4" id="KW-1185">Reference proteome</keyword>
<evidence type="ECO:0000313" key="3">
    <source>
        <dbReference type="EMBL" id="QER38441.1"/>
    </source>
</evidence>
<protein>
    <submittedName>
        <fullName evidence="3">Type IV pilus modification protein PilV</fullName>
    </submittedName>
</protein>
<organism evidence="3 4">
    <name type="scientific">Acinetobacter suaedae</name>
    <dbReference type="NCBI Taxonomy" id="2609668"/>
    <lineage>
        <taxon>Bacteria</taxon>
        <taxon>Pseudomonadati</taxon>
        <taxon>Pseudomonadota</taxon>
        <taxon>Gammaproteobacteria</taxon>
        <taxon>Moraxellales</taxon>
        <taxon>Moraxellaceae</taxon>
        <taxon>Acinetobacter</taxon>
    </lineage>
</organism>
<evidence type="ECO:0000256" key="1">
    <source>
        <dbReference type="SAM" id="Phobius"/>
    </source>
</evidence>
<proteinExistence type="predicted"/>
<dbReference type="InterPro" id="IPR012902">
    <property type="entry name" value="N_methyl_site"/>
</dbReference>
<keyword evidence="1" id="KW-0812">Transmembrane</keyword>
<dbReference type="NCBIfam" id="TIGR02523">
    <property type="entry name" value="type_IV_pilV"/>
    <property type="match status" value="1"/>
</dbReference>
<feature type="transmembrane region" description="Helical" evidence="1">
    <location>
        <begin position="12"/>
        <end position="34"/>
    </location>
</feature>
<gene>
    <name evidence="3" type="primary">pilV</name>
    <name evidence="3" type="ORF">F2A31_01440</name>
</gene>
<keyword evidence="1" id="KW-1133">Transmembrane helix</keyword>
<dbReference type="NCBIfam" id="TIGR02532">
    <property type="entry name" value="IV_pilin_GFxxxE"/>
    <property type="match status" value="1"/>
</dbReference>
<keyword evidence="1" id="KW-0472">Membrane</keyword>
<evidence type="ECO:0000313" key="4">
    <source>
        <dbReference type="Proteomes" id="UP000325177"/>
    </source>
</evidence>
<name>A0A5P1UNG4_9GAMM</name>
<dbReference type="KEGG" id="asue:F2A31_01440"/>
<dbReference type="InterPro" id="IPR013362">
    <property type="entry name" value="Pilus_4_PilV"/>
</dbReference>
<evidence type="ECO:0000259" key="2">
    <source>
        <dbReference type="Pfam" id="PF22150"/>
    </source>
</evidence>
<feature type="domain" description="Type IV pilin Tt1218-like" evidence="2">
    <location>
        <begin position="33"/>
        <end position="104"/>
    </location>
</feature>
<dbReference type="AlphaFoldDB" id="A0A5P1UNG4"/>
<dbReference type="Pfam" id="PF07963">
    <property type="entry name" value="N_methyl"/>
    <property type="match status" value="1"/>
</dbReference>
<sequence>MLMSMLDHQRGVGLVEILVALMILAIGVLGFVALQYRALEASAESTSRVQAISIARDLAERIRVNRNAFSVYQDEIQTPSKQRTYQTDCVTTACSDSDLADFDVSQVVGRAISLGMTMNIMDCQNTNNRSCIYVAWGDSSATDGTGTGDCTNGNAYNPTSTCVIMETY</sequence>
<dbReference type="EMBL" id="CP043909">
    <property type="protein sequence ID" value="QER38441.1"/>
    <property type="molecule type" value="Genomic_DNA"/>
</dbReference>
<dbReference type="InterPro" id="IPR054402">
    <property type="entry name" value="Tt1218-like_dom"/>
</dbReference>